<proteinExistence type="predicted"/>
<dbReference type="EMBL" id="LBJM01000023">
    <property type="protein sequence ID" value="RXH41077.1"/>
    <property type="molecule type" value="Genomic_DNA"/>
</dbReference>
<organism evidence="2 3">
    <name type="scientific">Bradyrhizobium zhanjiangense</name>
    <dbReference type="NCBI Taxonomy" id="1325107"/>
    <lineage>
        <taxon>Bacteria</taxon>
        <taxon>Pseudomonadati</taxon>
        <taxon>Pseudomonadota</taxon>
        <taxon>Alphaproteobacteria</taxon>
        <taxon>Hyphomicrobiales</taxon>
        <taxon>Nitrobacteraceae</taxon>
        <taxon>Bradyrhizobium</taxon>
    </lineage>
</organism>
<evidence type="ECO:0000256" key="1">
    <source>
        <dbReference type="SAM" id="Phobius"/>
    </source>
</evidence>
<evidence type="ECO:0000313" key="3">
    <source>
        <dbReference type="Proteomes" id="UP000290565"/>
    </source>
</evidence>
<name>A0A4Q0SN56_9BRAD</name>
<keyword evidence="1" id="KW-0472">Membrane</keyword>
<keyword evidence="1" id="KW-1133">Transmembrane helix</keyword>
<feature type="transmembrane region" description="Helical" evidence="1">
    <location>
        <begin position="12"/>
        <end position="30"/>
    </location>
</feature>
<feature type="transmembrane region" description="Helical" evidence="1">
    <location>
        <begin position="42"/>
        <end position="60"/>
    </location>
</feature>
<accession>A0A4Q0SN56</accession>
<protein>
    <submittedName>
        <fullName evidence="2">Uncharacterized protein</fullName>
    </submittedName>
</protein>
<gene>
    <name evidence="2" type="ORF">XH94_09550</name>
</gene>
<dbReference type="AlphaFoldDB" id="A0A4Q0SN56"/>
<comment type="caution">
    <text evidence="2">The sequence shown here is derived from an EMBL/GenBank/DDBJ whole genome shotgun (WGS) entry which is preliminary data.</text>
</comment>
<sequence>MTDLFKQLSAYARIALPFLGIIYAAMLIYYDAPKDRSVYVKQAISIIIYAAMAYFAITAVRS</sequence>
<keyword evidence="1" id="KW-0812">Transmembrane</keyword>
<dbReference type="RefSeq" id="WP_128944337.1">
    <property type="nucleotide sequence ID" value="NZ_LBJM01000023.1"/>
</dbReference>
<evidence type="ECO:0000313" key="2">
    <source>
        <dbReference type="EMBL" id="RXH41077.1"/>
    </source>
</evidence>
<dbReference type="Proteomes" id="UP000290565">
    <property type="component" value="Unassembled WGS sequence"/>
</dbReference>
<reference evidence="2 3" key="1">
    <citation type="submission" date="2015-04" db="EMBL/GenBank/DDBJ databases">
        <title>Comparative genomics of rhizobia nodulating Arachis hypogaea in China.</title>
        <authorList>
            <person name="Li Y."/>
        </authorList>
    </citation>
    <scope>NUCLEOTIDE SEQUENCE [LARGE SCALE GENOMIC DNA]</scope>
    <source>
        <strain evidence="2 3">CCBAU 51787</strain>
    </source>
</reference>